<sequence length="423" mass="46090">MERLQQELQLDRQTKSKKWRWAFTVLFAVAVVYGFWLYVQSTPASGQPIYELGKVSKGDIRVTVSATGTLQPTNEVEVGSELSGKIDEVLVDYNDRVEVGQLLAKLNTDKLEAQVLQSKASLKVAEAGVLEAEATLQEAEAQYLRLQNIRKMSAGKLPSQADLLAAQASMQRAQAAKQTAVAQVEQAKASLEQYLTDIKKSAIVSPINGIVLIRSIEVGQTVAASMTAPVLFTLAEDLTKMELQVDVDEADVGLVEAGQRASFTVDAYPNQKFPATIKQVRFGSESTDGVVTYTTLLEVDNPDLKLRPGMTATSDILVKERLNTLMIPIAATRFTPELLGDGQEVQDKSVLDSLMPRPRSGSNMTVKKESVPQGYQRVWRLNQGLPEALLVKTGESSGRMVEVLEGELAEGGELIVGVEVPLQ</sequence>
<dbReference type="PANTHER" id="PTHR32347">
    <property type="entry name" value="EFFLUX SYSTEM COMPONENT YKNX-RELATED"/>
    <property type="match status" value="1"/>
</dbReference>
<evidence type="ECO:0000259" key="6">
    <source>
        <dbReference type="Pfam" id="PF25917"/>
    </source>
</evidence>
<dbReference type="InterPro" id="IPR050465">
    <property type="entry name" value="UPF0194_transport"/>
</dbReference>
<dbReference type="InterPro" id="IPR058792">
    <property type="entry name" value="Beta-barrel_RND_2"/>
</dbReference>
<evidence type="ECO:0000259" key="7">
    <source>
        <dbReference type="Pfam" id="PF25954"/>
    </source>
</evidence>
<gene>
    <name evidence="8" type="ORF">HQN79_03610</name>
</gene>
<dbReference type="SUPFAM" id="SSF111369">
    <property type="entry name" value="HlyD-like secretion proteins"/>
    <property type="match status" value="1"/>
</dbReference>
<comment type="similarity">
    <text evidence="2">Belongs to the membrane fusion protein (MFP) (TC 8.A.1) family.</text>
</comment>
<evidence type="ECO:0000313" key="9">
    <source>
        <dbReference type="Proteomes" id="UP000504724"/>
    </source>
</evidence>
<dbReference type="Proteomes" id="UP000504724">
    <property type="component" value="Chromosome"/>
</dbReference>
<evidence type="ECO:0000256" key="3">
    <source>
        <dbReference type="ARBA" id="ARBA00023054"/>
    </source>
</evidence>
<keyword evidence="5" id="KW-0472">Membrane</keyword>
<dbReference type="InterPro" id="IPR006143">
    <property type="entry name" value="RND_pump_MFP"/>
</dbReference>
<dbReference type="GO" id="GO:0030313">
    <property type="term" value="C:cell envelope"/>
    <property type="evidence" value="ECO:0007669"/>
    <property type="project" value="UniProtKB-SubCell"/>
</dbReference>
<keyword evidence="5" id="KW-0812">Transmembrane</keyword>
<keyword evidence="3 4" id="KW-0175">Coiled coil</keyword>
<keyword evidence="9" id="KW-1185">Reference proteome</keyword>
<feature type="domain" description="Multidrug resistance protein MdtA-like barrel-sandwich hybrid" evidence="6">
    <location>
        <begin position="74"/>
        <end position="231"/>
    </location>
</feature>
<feature type="domain" description="CusB-like beta-barrel" evidence="7">
    <location>
        <begin position="243"/>
        <end position="314"/>
    </location>
</feature>
<dbReference type="GO" id="GO:0022857">
    <property type="term" value="F:transmembrane transporter activity"/>
    <property type="evidence" value="ECO:0007669"/>
    <property type="project" value="InterPro"/>
</dbReference>
<dbReference type="Gene3D" id="2.40.30.170">
    <property type="match status" value="1"/>
</dbReference>
<organism evidence="8 9">
    <name type="scientific">Thiomicrorhabdus xiamenensis</name>
    <dbReference type="NCBI Taxonomy" id="2739063"/>
    <lineage>
        <taxon>Bacteria</taxon>
        <taxon>Pseudomonadati</taxon>
        <taxon>Pseudomonadota</taxon>
        <taxon>Gammaproteobacteria</taxon>
        <taxon>Thiotrichales</taxon>
        <taxon>Piscirickettsiaceae</taxon>
        <taxon>Thiomicrorhabdus</taxon>
    </lineage>
</organism>
<protein>
    <submittedName>
        <fullName evidence="8">Efflux RND transporter periplasmic adaptor subunit</fullName>
    </submittedName>
</protein>
<feature type="coiled-coil region" evidence="4">
    <location>
        <begin position="122"/>
        <end position="190"/>
    </location>
</feature>
<dbReference type="NCBIfam" id="TIGR01730">
    <property type="entry name" value="RND_mfp"/>
    <property type="match status" value="1"/>
</dbReference>
<dbReference type="GO" id="GO:0016020">
    <property type="term" value="C:membrane"/>
    <property type="evidence" value="ECO:0007669"/>
    <property type="project" value="InterPro"/>
</dbReference>
<accession>A0A7D4SJ05</accession>
<proteinExistence type="inferred from homology"/>
<comment type="subcellular location">
    <subcellularLocation>
        <location evidence="1">Cell envelope</location>
    </subcellularLocation>
</comment>
<evidence type="ECO:0000313" key="8">
    <source>
        <dbReference type="EMBL" id="QKI90280.1"/>
    </source>
</evidence>
<reference evidence="8 9" key="1">
    <citation type="submission" date="2020-05" db="EMBL/GenBank/DDBJ databases">
        <title>Thiomicrorhabdus sediminis sp.nov. and Thiomicrorhabdus xiamenensis sp.nov., novel sulfur-oxidizing bacteria isolated from coastal sediment.</title>
        <authorList>
            <person name="Liu X."/>
        </authorList>
    </citation>
    <scope>NUCLEOTIDE SEQUENCE [LARGE SCALE GENOMIC DNA]</scope>
    <source>
        <strain evidence="8 9">G2</strain>
    </source>
</reference>
<dbReference type="KEGG" id="txa:HQN79_03610"/>
<dbReference type="PRINTS" id="PR01490">
    <property type="entry name" value="RTXTOXIND"/>
</dbReference>
<keyword evidence="5" id="KW-1133">Transmembrane helix</keyword>
<evidence type="ECO:0000256" key="2">
    <source>
        <dbReference type="ARBA" id="ARBA00009477"/>
    </source>
</evidence>
<name>A0A7D4SJ05_9GAMM</name>
<dbReference type="Gene3D" id="2.40.50.100">
    <property type="match status" value="1"/>
</dbReference>
<dbReference type="Pfam" id="PF25917">
    <property type="entry name" value="BSH_RND"/>
    <property type="match status" value="1"/>
</dbReference>
<dbReference type="InterPro" id="IPR058625">
    <property type="entry name" value="MdtA-like_BSH"/>
</dbReference>
<dbReference type="PANTHER" id="PTHR32347:SF14">
    <property type="entry name" value="EFFLUX SYSTEM COMPONENT YKNX-RELATED"/>
    <property type="match status" value="1"/>
</dbReference>
<evidence type="ECO:0000256" key="1">
    <source>
        <dbReference type="ARBA" id="ARBA00004196"/>
    </source>
</evidence>
<dbReference type="EMBL" id="CP054020">
    <property type="protein sequence ID" value="QKI90280.1"/>
    <property type="molecule type" value="Genomic_DNA"/>
</dbReference>
<dbReference type="AlphaFoldDB" id="A0A7D4SJ05"/>
<evidence type="ECO:0000256" key="4">
    <source>
        <dbReference type="SAM" id="Coils"/>
    </source>
</evidence>
<dbReference type="Pfam" id="PF25954">
    <property type="entry name" value="Beta-barrel_RND_2"/>
    <property type="match status" value="1"/>
</dbReference>
<evidence type="ECO:0000256" key="5">
    <source>
        <dbReference type="SAM" id="Phobius"/>
    </source>
</evidence>
<feature type="transmembrane region" description="Helical" evidence="5">
    <location>
        <begin position="21"/>
        <end position="39"/>
    </location>
</feature>